<evidence type="ECO:0000256" key="1">
    <source>
        <dbReference type="SAM" id="MobiDB-lite"/>
    </source>
</evidence>
<dbReference type="SMART" id="SM00318">
    <property type="entry name" value="SNc"/>
    <property type="match status" value="1"/>
</dbReference>
<feature type="compositionally biased region" description="Low complexity" evidence="1">
    <location>
        <begin position="122"/>
        <end position="151"/>
    </location>
</feature>
<feature type="compositionally biased region" description="Low complexity" evidence="1">
    <location>
        <begin position="168"/>
        <end position="202"/>
    </location>
</feature>
<dbReference type="InterPro" id="IPR016071">
    <property type="entry name" value="Staphylococal_nuclease_OB-fold"/>
</dbReference>
<dbReference type="InterPro" id="IPR035437">
    <property type="entry name" value="SNase_OB-fold_sf"/>
</dbReference>
<dbReference type="EMBL" id="JBHSDS010000014">
    <property type="protein sequence ID" value="MFC4360177.1"/>
    <property type="molecule type" value="Genomic_DNA"/>
</dbReference>
<evidence type="ECO:0000313" key="4">
    <source>
        <dbReference type="Proteomes" id="UP001595921"/>
    </source>
</evidence>
<reference evidence="3 4" key="1">
    <citation type="journal article" date="2019" name="Int. J. Syst. Evol. Microbiol.">
        <title>The Global Catalogue of Microorganisms (GCM) 10K type strain sequencing project: providing services to taxonomists for standard genome sequencing and annotation.</title>
        <authorList>
            <consortium name="The Broad Institute Genomics Platform"/>
            <consortium name="The Broad Institute Genome Sequencing Center for Infectious Disease"/>
            <person name="Wu L."/>
            <person name="Ma J."/>
        </authorList>
    </citation>
    <scope>NUCLEOTIDE SEQUENCE [LARGE SCALE GENOMIC DNA]</scope>
    <source>
        <strain evidence="3 4">CGMCC 1.12553</strain>
    </source>
</reference>
<gene>
    <name evidence="3" type="ORF">ACFO0N_19695</name>
</gene>
<accession>A0ABD5PHM4</accession>
<organism evidence="3 4">
    <name type="scientific">Halobium salinum</name>
    <dbReference type="NCBI Taxonomy" id="1364940"/>
    <lineage>
        <taxon>Archaea</taxon>
        <taxon>Methanobacteriati</taxon>
        <taxon>Methanobacteriota</taxon>
        <taxon>Stenosarchaea group</taxon>
        <taxon>Halobacteria</taxon>
        <taxon>Halobacteriales</taxon>
        <taxon>Haloferacaceae</taxon>
        <taxon>Halobium</taxon>
    </lineage>
</organism>
<feature type="compositionally biased region" description="Polar residues" evidence="1">
    <location>
        <begin position="74"/>
        <end position="84"/>
    </location>
</feature>
<dbReference type="RefSeq" id="WP_267619759.1">
    <property type="nucleotide sequence ID" value="NZ_JAODIW010000003.1"/>
</dbReference>
<name>A0ABD5PHM4_9EURY</name>
<evidence type="ECO:0000313" key="3">
    <source>
        <dbReference type="EMBL" id="MFC4360177.1"/>
    </source>
</evidence>
<dbReference type="SUPFAM" id="SSF50199">
    <property type="entry name" value="Staphylococcal nuclease"/>
    <property type="match status" value="1"/>
</dbReference>
<keyword evidence="4" id="KW-1185">Reference proteome</keyword>
<comment type="caution">
    <text evidence="3">The sequence shown here is derived from an EMBL/GenBank/DDBJ whole genome shotgun (WGS) entry which is preliminary data.</text>
</comment>
<feature type="domain" description="TNase-like" evidence="2">
    <location>
        <begin position="207"/>
        <end position="365"/>
    </location>
</feature>
<dbReference type="PROSITE" id="PS51257">
    <property type="entry name" value="PROKAR_LIPOPROTEIN"/>
    <property type="match status" value="1"/>
</dbReference>
<sequence length="369" mass="35961">MNGGARSAGGSDSGRWGAVALALLVLLAGCGGPTLAGEVDDGGEAANTPQATADGDGRPPDETTDGGATDSKARSTPGSDRSANPPSPANATDGRDGVSGPDGAKGRNAVGVDEPNATTSVGNRGSATTGATTTPNSTAAGARTGGTTVSGAVGGVGSSGAAGGSGGTSTSPASGPSSDATASTTTTETTTTDGLSPTDTTPDPFPGGRSVTVLRVLDGDTLRVAFDDGATATVDLVGVDAPERYEPQRPAAFPGVPATAAGRAHLDVWGAEAHDALTATAEGERATVYVTAQSNVTRSPASTAGGYDEPEPLLVAYVDVDGRRLNRALLGDGYARATDAGHPRRAAFRADADAARDAGRGLWSASGSL</sequence>
<protein>
    <submittedName>
        <fullName evidence="3">Thermonuclease family protein</fullName>
    </submittedName>
</protein>
<dbReference type="PROSITE" id="PS50830">
    <property type="entry name" value="TNASE_3"/>
    <property type="match status" value="1"/>
</dbReference>
<dbReference type="AlphaFoldDB" id="A0ABD5PHM4"/>
<dbReference type="Gene3D" id="2.40.50.90">
    <property type="match status" value="1"/>
</dbReference>
<feature type="compositionally biased region" description="Gly residues" evidence="1">
    <location>
        <begin position="152"/>
        <end position="167"/>
    </location>
</feature>
<dbReference type="Proteomes" id="UP001595921">
    <property type="component" value="Unassembled WGS sequence"/>
</dbReference>
<feature type="region of interest" description="Disordered" evidence="1">
    <location>
        <begin position="31"/>
        <end position="210"/>
    </location>
</feature>
<dbReference type="Pfam" id="PF00565">
    <property type="entry name" value="SNase"/>
    <property type="match status" value="1"/>
</dbReference>
<evidence type="ECO:0000259" key="2">
    <source>
        <dbReference type="PROSITE" id="PS50830"/>
    </source>
</evidence>
<proteinExistence type="predicted"/>